<evidence type="ECO:0000256" key="1">
    <source>
        <dbReference type="SAM" id="MobiDB-lite"/>
    </source>
</evidence>
<keyword evidence="3" id="KW-1185">Reference proteome</keyword>
<evidence type="ECO:0008006" key="4">
    <source>
        <dbReference type="Google" id="ProtNLM"/>
    </source>
</evidence>
<accession>A0AAV5WZD9</accession>
<feature type="non-terminal residue" evidence="2">
    <location>
        <position position="78"/>
    </location>
</feature>
<proteinExistence type="predicted"/>
<sequence length="78" mass="9035">IIRLRSSCKTVAALILTPLDLLANKSSYRKAVENVAVRPLRPCRPSLEQPSGIWRAKRRRRKRRRCIPKRAAEEDREG</sequence>
<feature type="region of interest" description="Disordered" evidence="1">
    <location>
        <begin position="47"/>
        <end position="78"/>
    </location>
</feature>
<dbReference type="Proteomes" id="UP001432322">
    <property type="component" value="Unassembled WGS sequence"/>
</dbReference>
<protein>
    <recommendedName>
        <fullName evidence="4">Ribosomal protein</fullName>
    </recommendedName>
</protein>
<organism evidence="2 3">
    <name type="scientific">Pristionchus fissidentatus</name>
    <dbReference type="NCBI Taxonomy" id="1538716"/>
    <lineage>
        <taxon>Eukaryota</taxon>
        <taxon>Metazoa</taxon>
        <taxon>Ecdysozoa</taxon>
        <taxon>Nematoda</taxon>
        <taxon>Chromadorea</taxon>
        <taxon>Rhabditida</taxon>
        <taxon>Rhabditina</taxon>
        <taxon>Diplogasteromorpha</taxon>
        <taxon>Diplogasteroidea</taxon>
        <taxon>Neodiplogasteridae</taxon>
        <taxon>Pristionchus</taxon>
    </lineage>
</organism>
<reference evidence="2" key="1">
    <citation type="submission" date="2023-10" db="EMBL/GenBank/DDBJ databases">
        <title>Genome assembly of Pristionchus species.</title>
        <authorList>
            <person name="Yoshida K."/>
            <person name="Sommer R.J."/>
        </authorList>
    </citation>
    <scope>NUCLEOTIDE SEQUENCE</scope>
    <source>
        <strain evidence="2">RS5133</strain>
    </source>
</reference>
<name>A0AAV5WZD9_9BILA</name>
<comment type="caution">
    <text evidence="2">The sequence shown here is derived from an EMBL/GenBank/DDBJ whole genome shotgun (WGS) entry which is preliminary data.</text>
</comment>
<evidence type="ECO:0000313" key="3">
    <source>
        <dbReference type="Proteomes" id="UP001432322"/>
    </source>
</evidence>
<feature type="compositionally biased region" description="Basic residues" evidence="1">
    <location>
        <begin position="55"/>
        <end position="68"/>
    </location>
</feature>
<feature type="non-terminal residue" evidence="2">
    <location>
        <position position="1"/>
    </location>
</feature>
<evidence type="ECO:0000313" key="2">
    <source>
        <dbReference type="EMBL" id="GMT36531.1"/>
    </source>
</evidence>
<dbReference type="EMBL" id="BTSY01000007">
    <property type="protein sequence ID" value="GMT36531.1"/>
    <property type="molecule type" value="Genomic_DNA"/>
</dbReference>
<dbReference type="AlphaFoldDB" id="A0AAV5WZD9"/>
<gene>
    <name evidence="2" type="ORF">PFISCL1PPCAC_27828</name>
</gene>